<dbReference type="PANTHER" id="PTHR26451">
    <property type="entry name" value="G_PROTEIN_RECEP_F1_2 DOMAIN-CONTAINING PROTEIN"/>
    <property type="match status" value="1"/>
</dbReference>
<evidence type="ECO:0000256" key="1">
    <source>
        <dbReference type="ARBA" id="ARBA00004141"/>
    </source>
</evidence>
<feature type="transmembrane region" description="Helical" evidence="6">
    <location>
        <begin position="235"/>
        <end position="257"/>
    </location>
</feature>
<accession>A0AAV2IY53</accession>
<proteinExistence type="predicted"/>
<evidence type="ECO:0000256" key="6">
    <source>
        <dbReference type="SAM" id="Phobius"/>
    </source>
</evidence>
<evidence type="ECO:0000256" key="3">
    <source>
        <dbReference type="ARBA" id="ARBA00022989"/>
    </source>
</evidence>
<dbReference type="PANTHER" id="PTHR26451:SF345">
    <property type="entry name" value="OLFACTORY RECEPTOR"/>
    <property type="match status" value="1"/>
</dbReference>
<dbReference type="InterPro" id="IPR000725">
    <property type="entry name" value="Olfact_rcpt"/>
</dbReference>
<dbReference type="PROSITE" id="PS50262">
    <property type="entry name" value="G_PROTEIN_RECEP_F1_2"/>
    <property type="match status" value="1"/>
</dbReference>
<keyword evidence="2 6" id="KW-0812">Transmembrane</keyword>
<evidence type="ECO:0000256" key="2">
    <source>
        <dbReference type="ARBA" id="ARBA00022692"/>
    </source>
</evidence>
<dbReference type="EMBL" id="OZ035832">
    <property type="protein sequence ID" value="CAL1570224.1"/>
    <property type="molecule type" value="Genomic_DNA"/>
</dbReference>
<dbReference type="Pfam" id="PF13853">
    <property type="entry name" value="7tm_4"/>
    <property type="match status" value="1"/>
</dbReference>
<keyword evidence="3 6" id="KW-1133">Transmembrane helix</keyword>
<evidence type="ECO:0000256" key="4">
    <source>
        <dbReference type="ARBA" id="ARBA00023136"/>
    </source>
</evidence>
<evidence type="ECO:0000256" key="5">
    <source>
        <dbReference type="ARBA" id="ARBA00023224"/>
    </source>
</evidence>
<evidence type="ECO:0000313" key="9">
    <source>
        <dbReference type="Proteomes" id="UP001497482"/>
    </source>
</evidence>
<organism evidence="8 9">
    <name type="scientific">Knipowitschia caucasica</name>
    <name type="common">Caucasian dwarf goby</name>
    <name type="synonym">Pomatoschistus caucasicus</name>
    <dbReference type="NCBI Taxonomy" id="637954"/>
    <lineage>
        <taxon>Eukaryota</taxon>
        <taxon>Metazoa</taxon>
        <taxon>Chordata</taxon>
        <taxon>Craniata</taxon>
        <taxon>Vertebrata</taxon>
        <taxon>Euteleostomi</taxon>
        <taxon>Actinopterygii</taxon>
        <taxon>Neopterygii</taxon>
        <taxon>Teleostei</taxon>
        <taxon>Neoteleostei</taxon>
        <taxon>Acanthomorphata</taxon>
        <taxon>Gobiaria</taxon>
        <taxon>Gobiiformes</taxon>
        <taxon>Gobioidei</taxon>
        <taxon>Gobiidae</taxon>
        <taxon>Gobiinae</taxon>
        <taxon>Knipowitschia</taxon>
    </lineage>
</organism>
<keyword evidence="4 6" id="KW-0472">Membrane</keyword>
<dbReference type="SUPFAM" id="SSF81321">
    <property type="entry name" value="Family A G protein-coupled receptor-like"/>
    <property type="match status" value="1"/>
</dbReference>
<keyword evidence="9" id="KW-1185">Reference proteome</keyword>
<comment type="subcellular location">
    <subcellularLocation>
        <location evidence="1">Membrane</location>
        <topology evidence="1">Multi-pass membrane protein</topology>
    </subcellularLocation>
</comment>
<feature type="transmembrane region" description="Helical" evidence="6">
    <location>
        <begin position="108"/>
        <end position="130"/>
    </location>
</feature>
<evidence type="ECO:0000313" key="8">
    <source>
        <dbReference type="EMBL" id="CAL1570224.1"/>
    </source>
</evidence>
<dbReference type="Proteomes" id="UP001497482">
    <property type="component" value="Chromosome 10"/>
</dbReference>
<dbReference type="GO" id="GO:0007186">
    <property type="term" value="P:G protein-coupled receptor signaling pathway"/>
    <property type="evidence" value="ECO:0007669"/>
    <property type="project" value="InterPro"/>
</dbReference>
<evidence type="ECO:0000259" key="7">
    <source>
        <dbReference type="PROSITE" id="PS50262"/>
    </source>
</evidence>
<reference evidence="8 9" key="1">
    <citation type="submission" date="2024-04" db="EMBL/GenBank/DDBJ databases">
        <authorList>
            <person name="Waldvogel A.-M."/>
            <person name="Schoenle A."/>
        </authorList>
    </citation>
    <scope>NUCLEOTIDE SEQUENCE [LARGE SCALE GENOMIC DNA]</scope>
</reference>
<gene>
    <name evidence="8" type="ORF">KC01_LOCUS2552</name>
</gene>
<name>A0AAV2IY53_KNICA</name>
<dbReference type="Gene3D" id="1.20.1070.10">
    <property type="entry name" value="Rhodopsin 7-helix transmembrane proteins"/>
    <property type="match status" value="1"/>
</dbReference>
<protein>
    <recommendedName>
        <fullName evidence="7">G-protein coupled receptors family 1 profile domain-containing protein</fullName>
    </recommendedName>
</protein>
<dbReference type="GO" id="GO:0004984">
    <property type="term" value="F:olfactory receptor activity"/>
    <property type="evidence" value="ECO:0007669"/>
    <property type="project" value="InterPro"/>
</dbReference>
<dbReference type="PRINTS" id="PR00245">
    <property type="entry name" value="OLFACTORYR"/>
</dbReference>
<dbReference type="GO" id="GO:0005549">
    <property type="term" value="F:odorant binding"/>
    <property type="evidence" value="ECO:0007669"/>
    <property type="project" value="TreeGrafter"/>
</dbReference>
<feature type="domain" description="G-protein coupled receptors family 1 profile" evidence="7">
    <location>
        <begin position="28"/>
        <end position="289"/>
    </location>
</feature>
<dbReference type="GO" id="GO:0016020">
    <property type="term" value="C:membrane"/>
    <property type="evidence" value="ECO:0007669"/>
    <property type="project" value="UniProtKB-SubCell"/>
</dbReference>
<feature type="transmembrane region" description="Helical" evidence="6">
    <location>
        <begin position="196"/>
        <end position="223"/>
    </location>
</feature>
<feature type="transmembrane region" description="Helical" evidence="6">
    <location>
        <begin position="269"/>
        <end position="292"/>
    </location>
</feature>
<feature type="transmembrane region" description="Helical" evidence="6">
    <location>
        <begin position="142"/>
        <end position="162"/>
    </location>
</feature>
<keyword evidence="5" id="KW-0807">Transducer</keyword>
<dbReference type="InterPro" id="IPR052921">
    <property type="entry name" value="GPCR1_Superfamily_Member"/>
</dbReference>
<dbReference type="AlphaFoldDB" id="A0AAV2IY53"/>
<sequence>MCRVRGVGCDTTSPASSSGDVQYPSLAMNATISFPLLASFSAHEHSLLFLTVLLYIVSVLLSAFLALLICWDSRLHRPMYVLLANLLLSTVSLVDCMVQVFVTNLYTGGVFCMLAVMALDRYMCVCVPLRYHVLMTPLNLKLLLCGVYSFLFTISVVQVFLVSRMTLCRFSMDKLLCDTLTVTKLACEPSSTVGSFGLFCSFSVVVLPCVMILLSYAHILVVVVKTSGRSQSKALRTCAPHLITFANFSMASFFGVINRRLNDNTPRPVYIVVVLVVLVFPPLLHPLVYGINMKEIRDRVKRIHTNATGSK</sequence>
<feature type="transmembrane region" description="Helical" evidence="6">
    <location>
        <begin position="47"/>
        <end position="68"/>
    </location>
</feature>
<dbReference type="InterPro" id="IPR017452">
    <property type="entry name" value="GPCR_Rhodpsn_7TM"/>
</dbReference>